<dbReference type="EMBL" id="JACRSW010000008">
    <property type="protein sequence ID" value="MBC8556510.1"/>
    <property type="molecule type" value="Genomic_DNA"/>
</dbReference>
<organism evidence="2 3">
    <name type="scientific">Jutongia hominis</name>
    <dbReference type="NCBI Taxonomy" id="2763664"/>
    <lineage>
        <taxon>Bacteria</taxon>
        <taxon>Bacillati</taxon>
        <taxon>Bacillota</taxon>
        <taxon>Clostridia</taxon>
        <taxon>Lachnospirales</taxon>
        <taxon>Lachnospiraceae</taxon>
        <taxon>Jutongia</taxon>
    </lineage>
</organism>
<keyword evidence="1" id="KW-0812">Transmembrane</keyword>
<accession>A0ABR7MRT8</accession>
<dbReference type="RefSeq" id="WP_022142316.1">
    <property type="nucleotide sequence ID" value="NZ_JACRSW010000008.1"/>
</dbReference>
<gene>
    <name evidence="2" type="ORF">H8700_02120</name>
</gene>
<dbReference type="Proteomes" id="UP000637513">
    <property type="component" value="Unassembled WGS sequence"/>
</dbReference>
<dbReference type="Pfam" id="PF14270">
    <property type="entry name" value="DUF4358"/>
    <property type="match status" value="1"/>
</dbReference>
<name>A0ABR7MRT8_9FIRM</name>
<keyword evidence="1" id="KW-1133">Transmembrane helix</keyword>
<sequence length="189" mass="21393">MEQAKGNEIIRRRKTMVTIMFVMVIVIFILGSIQLFRDIAKQNTSNTAKTEKVYDNSKNAGKTLDVDALVQKVQKEVQFESDLEKLDDSVANGMVKTATGTKLQIYLGNGTYADELIVMTGKSEKDARENQQHVRKHFEDMKKSFEDYLPNEAKKIDKAVIIRCGSYLIACVTSDYEKAKDVITKAIKE</sequence>
<dbReference type="InterPro" id="IPR025648">
    <property type="entry name" value="DUF4358"/>
</dbReference>
<keyword evidence="1" id="KW-0472">Membrane</keyword>
<keyword evidence="3" id="KW-1185">Reference proteome</keyword>
<reference evidence="2 3" key="1">
    <citation type="submission" date="2020-08" db="EMBL/GenBank/DDBJ databases">
        <title>Genome public.</title>
        <authorList>
            <person name="Liu C."/>
            <person name="Sun Q."/>
        </authorList>
    </citation>
    <scope>NUCLEOTIDE SEQUENCE [LARGE SCALE GENOMIC DNA]</scope>
    <source>
        <strain evidence="2 3">BX3</strain>
    </source>
</reference>
<protein>
    <submittedName>
        <fullName evidence="2">DUF4358 domain-containing protein</fullName>
    </submittedName>
</protein>
<proteinExistence type="predicted"/>
<comment type="caution">
    <text evidence="2">The sequence shown here is derived from an EMBL/GenBank/DDBJ whole genome shotgun (WGS) entry which is preliminary data.</text>
</comment>
<evidence type="ECO:0000313" key="2">
    <source>
        <dbReference type="EMBL" id="MBC8556510.1"/>
    </source>
</evidence>
<evidence type="ECO:0000313" key="3">
    <source>
        <dbReference type="Proteomes" id="UP000637513"/>
    </source>
</evidence>
<feature type="transmembrane region" description="Helical" evidence="1">
    <location>
        <begin position="15"/>
        <end position="36"/>
    </location>
</feature>
<evidence type="ECO:0000256" key="1">
    <source>
        <dbReference type="SAM" id="Phobius"/>
    </source>
</evidence>